<evidence type="ECO:0000313" key="2">
    <source>
        <dbReference type="EMBL" id="MBS2552756.1"/>
    </source>
</evidence>
<name>A0ABS5L340_9ACTN</name>
<feature type="region of interest" description="Disordered" evidence="1">
    <location>
        <begin position="1"/>
        <end position="24"/>
    </location>
</feature>
<evidence type="ECO:0000313" key="3">
    <source>
        <dbReference type="Proteomes" id="UP000730482"/>
    </source>
</evidence>
<proteinExistence type="predicted"/>
<feature type="compositionally biased region" description="Polar residues" evidence="1">
    <location>
        <begin position="1"/>
        <end position="11"/>
    </location>
</feature>
<dbReference type="Proteomes" id="UP000730482">
    <property type="component" value="Unassembled WGS sequence"/>
</dbReference>
<organism evidence="2 3">
    <name type="scientific">Catenulispora pinistramenti</name>
    <dbReference type="NCBI Taxonomy" id="2705254"/>
    <lineage>
        <taxon>Bacteria</taxon>
        <taxon>Bacillati</taxon>
        <taxon>Actinomycetota</taxon>
        <taxon>Actinomycetes</taxon>
        <taxon>Catenulisporales</taxon>
        <taxon>Catenulisporaceae</taxon>
        <taxon>Catenulispora</taxon>
    </lineage>
</organism>
<dbReference type="EMBL" id="JAAFYZ010000208">
    <property type="protein sequence ID" value="MBS2552756.1"/>
    <property type="molecule type" value="Genomic_DNA"/>
</dbReference>
<gene>
    <name evidence="2" type="ORF">KGQ19_38470</name>
</gene>
<protein>
    <recommendedName>
        <fullName evidence="4">Suppressor of fused-like domain-containing protein</fullName>
    </recommendedName>
</protein>
<dbReference type="RefSeq" id="WP_212018667.1">
    <property type="nucleotide sequence ID" value="NZ_JAAFYZ010000208.1"/>
</dbReference>
<comment type="caution">
    <text evidence="2">The sequence shown here is derived from an EMBL/GenBank/DDBJ whole genome shotgun (WGS) entry which is preliminary data.</text>
</comment>
<reference evidence="2 3" key="1">
    <citation type="submission" date="2020-02" db="EMBL/GenBank/DDBJ databases">
        <title>Acidophilic actinobacteria isolated from forest soil.</title>
        <authorList>
            <person name="Golinska P."/>
        </authorList>
    </citation>
    <scope>NUCLEOTIDE SEQUENCE [LARGE SCALE GENOMIC DNA]</scope>
    <source>
        <strain evidence="2 3">NL8</strain>
    </source>
</reference>
<accession>A0ABS5L340</accession>
<sequence>MTTESLAQSPTAGPAADAAVPTDARDAADAEAVRVDLAKAFERDVTGIPPLLFVLPNGFHELPLRSDPAERAAAAEAFARELYPNGDEELWRTNGPAFAAMGEMTAATGVAYAAMGVFDNERGGVATVNLTIAATASDHSDPEAAALGLRELLVRDEFNDSRWLNLPCGPAVSRITVTKFPLDPALTAGGAPAELVQGQIQVFVPFPTGPFMAIVTLGTFNMESWVEASEMAAVLVQTITFPRRREEYEV</sequence>
<evidence type="ECO:0000256" key="1">
    <source>
        <dbReference type="SAM" id="MobiDB-lite"/>
    </source>
</evidence>
<keyword evidence="3" id="KW-1185">Reference proteome</keyword>
<evidence type="ECO:0008006" key="4">
    <source>
        <dbReference type="Google" id="ProtNLM"/>
    </source>
</evidence>